<feature type="binding site" evidence="6">
    <location>
        <position position="264"/>
    </location>
    <ligand>
        <name>Mn(2+)</name>
        <dbReference type="ChEBI" id="CHEBI:29035"/>
    </ligand>
</feature>
<reference evidence="8 9" key="1">
    <citation type="submission" date="2017-06" db="EMBL/GenBank/DDBJ databases">
        <title>Description of Rhodopirellula bahusiensis sp. nov.</title>
        <authorList>
            <person name="Kizina J."/>
            <person name="Harder J."/>
        </authorList>
    </citation>
    <scope>NUCLEOTIDE SEQUENCE [LARGE SCALE GENOMIC DNA]</scope>
    <source>
        <strain evidence="8 9">SWK21</strain>
    </source>
</reference>
<dbReference type="InterPro" id="IPR050337">
    <property type="entry name" value="L-rhamnose_isomerase"/>
</dbReference>
<dbReference type="Proteomes" id="UP000225740">
    <property type="component" value="Unassembled WGS sequence"/>
</dbReference>
<comment type="similarity">
    <text evidence="6">Belongs to the rhamnose isomerase family.</text>
</comment>
<proteinExistence type="inferred from homology"/>
<keyword evidence="3 6" id="KW-0464">Manganese</keyword>
<evidence type="ECO:0000313" key="9">
    <source>
        <dbReference type="Proteomes" id="UP000225740"/>
    </source>
</evidence>
<dbReference type="AlphaFoldDB" id="A0A2G1VY37"/>
<organism evidence="8 9">
    <name type="scientific">Rhodopirellula bahusiensis</name>
    <dbReference type="NCBI Taxonomy" id="2014065"/>
    <lineage>
        <taxon>Bacteria</taxon>
        <taxon>Pseudomonadati</taxon>
        <taxon>Planctomycetota</taxon>
        <taxon>Planctomycetia</taxon>
        <taxon>Pirellulales</taxon>
        <taxon>Pirellulaceae</taxon>
        <taxon>Rhodopirellula</taxon>
    </lineage>
</organism>
<keyword evidence="4 6" id="KW-0413">Isomerase</keyword>
<evidence type="ECO:0000256" key="5">
    <source>
        <dbReference type="ARBA" id="ARBA00023308"/>
    </source>
</evidence>
<dbReference type="NCBIfam" id="TIGR01748">
    <property type="entry name" value="rhaA"/>
    <property type="match status" value="1"/>
</dbReference>
<evidence type="ECO:0000256" key="7">
    <source>
        <dbReference type="NCBIfam" id="TIGR01748"/>
    </source>
</evidence>
<dbReference type="GO" id="GO:0019324">
    <property type="term" value="P:L-lyxose metabolic process"/>
    <property type="evidence" value="ECO:0007669"/>
    <property type="project" value="TreeGrafter"/>
</dbReference>
<evidence type="ECO:0000256" key="1">
    <source>
        <dbReference type="ARBA" id="ARBA00022490"/>
    </source>
</evidence>
<dbReference type="UniPathway" id="UPA00541">
    <property type="reaction ID" value="UER00601"/>
</dbReference>
<comment type="catalytic activity">
    <reaction evidence="6">
        <text>L-rhamnopyranose = L-rhamnulose</text>
        <dbReference type="Rhea" id="RHEA:23160"/>
        <dbReference type="ChEBI" id="CHEBI:17897"/>
        <dbReference type="ChEBI" id="CHEBI:62346"/>
        <dbReference type="EC" id="5.3.1.14"/>
    </reaction>
</comment>
<dbReference type="GO" id="GO:0005737">
    <property type="term" value="C:cytoplasm"/>
    <property type="evidence" value="ECO:0007669"/>
    <property type="project" value="UniProtKB-SubCell"/>
</dbReference>
<dbReference type="PANTHER" id="PTHR30268">
    <property type="entry name" value="L-RHAMNOSE ISOMERASE"/>
    <property type="match status" value="1"/>
</dbReference>
<dbReference type="InterPro" id="IPR009308">
    <property type="entry name" value="Rhamnose_isomerase"/>
</dbReference>
<dbReference type="Pfam" id="PF06134">
    <property type="entry name" value="RhaA"/>
    <property type="match status" value="1"/>
</dbReference>
<evidence type="ECO:0000256" key="4">
    <source>
        <dbReference type="ARBA" id="ARBA00023235"/>
    </source>
</evidence>
<keyword evidence="1 6" id="KW-0963">Cytoplasm</keyword>
<dbReference type="EMBL" id="NIZW01000043">
    <property type="protein sequence ID" value="PHQ31651.1"/>
    <property type="molecule type" value="Genomic_DNA"/>
</dbReference>
<keyword evidence="2 6" id="KW-0479">Metal-binding</keyword>
<dbReference type="PANTHER" id="PTHR30268:SF0">
    <property type="entry name" value="L-RHAMNOSE ISOMERASE"/>
    <property type="match status" value="1"/>
</dbReference>
<dbReference type="Gene3D" id="3.20.20.150">
    <property type="entry name" value="Divalent-metal-dependent TIM barrel enzymes"/>
    <property type="match status" value="1"/>
</dbReference>
<dbReference type="RefSeq" id="WP_099264236.1">
    <property type="nucleotide sequence ID" value="NZ_NIZW01000043.1"/>
</dbReference>
<protein>
    <recommendedName>
        <fullName evidence="6 7">L-rhamnose isomerase</fullName>
        <ecNumber evidence="6 7">5.3.1.14</ecNumber>
    </recommendedName>
</protein>
<evidence type="ECO:0000313" key="8">
    <source>
        <dbReference type="EMBL" id="PHQ31651.1"/>
    </source>
</evidence>
<comment type="cofactor">
    <cofactor evidence="6">
        <name>Mn(2+)</name>
        <dbReference type="ChEBI" id="CHEBI:29035"/>
    </cofactor>
    <text evidence="6">Binds 1 Mn(2+) ion per subunit.</text>
</comment>
<dbReference type="EC" id="5.3.1.14" evidence="6 7"/>
<name>A0A2G1VY37_9BACT</name>
<dbReference type="SUPFAM" id="SSF51658">
    <property type="entry name" value="Xylose isomerase-like"/>
    <property type="match status" value="1"/>
</dbReference>
<comment type="caution">
    <text evidence="8">The sequence shown here is derived from an EMBL/GenBank/DDBJ whole genome shotgun (WGS) entry which is preliminary data.</text>
</comment>
<sequence length="427" mass="47639">MNRAGNIEKAFELAREEYQAIGVDVDSALQRMRDVEISVHCWQGDDVKGFEGDDGALGNGLAVTGNYPGRARTIDELQSDLELAYSLIPGNHRLNLHALYGDFKSRVDRDEIEVEHFQGWIDWARDQKVRLDFNPSYFSHPNAADGFTLAHADSGIRQFWIDHGIACRKIAAAMGAAQNNPCINNFWVPDGYKDVPADRKAPRERLAASLDSIFATEYPAEQTLDAVECKLFGIGSESYVVGSHEFYMGYAMSRNKVLCLDAGHFHPTETISDKISAVMMYVPELLLHVSRGVRWDSDHVVTYSDELQSIMQEVVRGDYLGRVHIGLDFFDASINRVAAWAIGTRNALKAVLAALLEPTEQLRKLELEGDLTGRLALIEEQKTLSLGAVWNHYCQSVDVPAGADWLENVREYESKVLSLRSDSSALV</sequence>
<evidence type="ECO:0000256" key="6">
    <source>
        <dbReference type="HAMAP-Rule" id="MF_00541"/>
    </source>
</evidence>
<dbReference type="HAMAP" id="MF_00541">
    <property type="entry name" value="RhaA"/>
    <property type="match status" value="1"/>
</dbReference>
<dbReference type="OrthoDB" id="9766697at2"/>
<comment type="function">
    <text evidence="6">Catalyzes the interconversion of L-rhamnose and L-rhamnulose.</text>
</comment>
<keyword evidence="5 6" id="KW-0684">Rhamnose metabolism</keyword>
<comment type="subcellular location">
    <subcellularLocation>
        <location evidence="6">Cytoplasm</location>
    </subcellularLocation>
</comment>
<dbReference type="GeneID" id="90612062"/>
<keyword evidence="9" id="KW-1185">Reference proteome</keyword>
<comment type="pathway">
    <text evidence="6">Carbohydrate degradation; L-rhamnose degradation; glycerone phosphate from L-rhamnose: step 1/3.</text>
</comment>
<dbReference type="GO" id="GO:0008740">
    <property type="term" value="F:L-rhamnose isomerase activity"/>
    <property type="evidence" value="ECO:0007669"/>
    <property type="project" value="UniProtKB-UniRule"/>
</dbReference>
<dbReference type="NCBIfam" id="NF002203">
    <property type="entry name" value="PRK01076.1"/>
    <property type="match status" value="1"/>
</dbReference>
<feature type="binding site" evidence="6">
    <location>
        <position position="298"/>
    </location>
    <ligand>
        <name>Mn(2+)</name>
        <dbReference type="ChEBI" id="CHEBI:29035"/>
    </ligand>
</feature>
<accession>A0A2G1VY37</accession>
<dbReference type="InterPro" id="IPR036237">
    <property type="entry name" value="Xyl_isomerase-like_sf"/>
</dbReference>
<dbReference type="GO" id="GO:0030145">
    <property type="term" value="F:manganese ion binding"/>
    <property type="evidence" value="ECO:0007669"/>
    <property type="project" value="UniProtKB-UniRule"/>
</dbReference>
<evidence type="ECO:0000256" key="2">
    <source>
        <dbReference type="ARBA" id="ARBA00022723"/>
    </source>
</evidence>
<feature type="binding site" evidence="6">
    <location>
        <position position="296"/>
    </location>
    <ligand>
        <name>Mn(2+)</name>
        <dbReference type="ChEBI" id="CHEBI:29035"/>
    </ligand>
</feature>
<evidence type="ECO:0000256" key="3">
    <source>
        <dbReference type="ARBA" id="ARBA00023211"/>
    </source>
</evidence>
<gene>
    <name evidence="6" type="primary">rhaA</name>
    <name evidence="8" type="ORF">CEE69_29990</name>
</gene>
<dbReference type="GO" id="GO:0019301">
    <property type="term" value="P:rhamnose catabolic process"/>
    <property type="evidence" value="ECO:0007669"/>
    <property type="project" value="UniProtKB-UniRule"/>
</dbReference>